<sequence>MEAAVWNLEDKLKLSTKQALFLLLLAASSVFGLCMAITVTLLRRLKSRRPPPPPPPPPDGGAREWPPPTTCGWAAIKRVLTSSVRWSRPRKWHGETASGGSWRENSPLPLLLAKRREFGHDEVGWQSHNSDSPVWQRPILMGEKCELPRFSGLILYDENGQLLCDVARKENSCKIMTSTTTQDFDARLSIGPRPRWPRGFFLCRLRLRDIRSFFGGGYWIGSRVLEIAQTEEGEREVEIGREGIW</sequence>
<feature type="compositionally biased region" description="Pro residues" evidence="1">
    <location>
        <begin position="50"/>
        <end position="67"/>
    </location>
</feature>
<keyword evidence="4" id="KW-1185">Reference proteome</keyword>
<reference evidence="4" key="1">
    <citation type="submission" date="2016-06" db="EMBL/GenBank/DDBJ databases">
        <title>Parallel loss of symbiosis genes in relatives of nitrogen-fixing non-legume Parasponia.</title>
        <authorList>
            <person name="Van Velzen R."/>
            <person name="Holmer R."/>
            <person name="Bu F."/>
            <person name="Rutten L."/>
            <person name="Van Zeijl A."/>
            <person name="Liu W."/>
            <person name="Santuari L."/>
            <person name="Cao Q."/>
            <person name="Sharma T."/>
            <person name="Shen D."/>
            <person name="Roswanjaya Y."/>
            <person name="Wardhani T."/>
            <person name="Kalhor M.S."/>
            <person name="Jansen J."/>
            <person name="Van den Hoogen J."/>
            <person name="Gungor B."/>
            <person name="Hartog M."/>
            <person name="Hontelez J."/>
            <person name="Verver J."/>
            <person name="Yang W.-C."/>
            <person name="Schijlen E."/>
            <person name="Repin R."/>
            <person name="Schilthuizen M."/>
            <person name="Schranz E."/>
            <person name="Heidstra R."/>
            <person name="Miyata K."/>
            <person name="Fedorova E."/>
            <person name="Kohlen W."/>
            <person name="Bisseling T."/>
            <person name="Smit S."/>
            <person name="Geurts R."/>
        </authorList>
    </citation>
    <scope>NUCLEOTIDE SEQUENCE [LARGE SCALE GENOMIC DNA]</scope>
    <source>
        <strain evidence="4">cv. WU1-14</strain>
    </source>
</reference>
<comment type="caution">
    <text evidence="3">The sequence shown here is derived from an EMBL/GenBank/DDBJ whole genome shotgun (WGS) entry which is preliminary data.</text>
</comment>
<evidence type="ECO:0000256" key="2">
    <source>
        <dbReference type="SAM" id="Phobius"/>
    </source>
</evidence>
<proteinExistence type="predicted"/>
<evidence type="ECO:0000313" key="3">
    <source>
        <dbReference type="EMBL" id="PON70954.1"/>
    </source>
</evidence>
<keyword evidence="2" id="KW-0472">Membrane</keyword>
<dbReference type="PANTHER" id="PTHR33237:SF21">
    <property type="entry name" value="TRANSMEMBRANE PROTEIN"/>
    <property type="match status" value="1"/>
</dbReference>
<keyword evidence="2" id="KW-1133">Transmembrane helix</keyword>
<dbReference type="STRING" id="3476.A0A2P5DCC4"/>
<feature type="region of interest" description="Disordered" evidence="1">
    <location>
        <begin position="46"/>
        <end position="67"/>
    </location>
</feature>
<protein>
    <recommendedName>
        <fullName evidence="5">Transmembrane protein</fullName>
    </recommendedName>
</protein>
<keyword evidence="2" id="KW-0812">Transmembrane</keyword>
<name>A0A2P5DCC4_PARAD</name>
<accession>A0A2P5DCC4</accession>
<evidence type="ECO:0008006" key="5">
    <source>
        <dbReference type="Google" id="ProtNLM"/>
    </source>
</evidence>
<evidence type="ECO:0000256" key="1">
    <source>
        <dbReference type="SAM" id="MobiDB-lite"/>
    </source>
</evidence>
<organism evidence="3 4">
    <name type="scientific">Parasponia andersonii</name>
    <name type="common">Sponia andersonii</name>
    <dbReference type="NCBI Taxonomy" id="3476"/>
    <lineage>
        <taxon>Eukaryota</taxon>
        <taxon>Viridiplantae</taxon>
        <taxon>Streptophyta</taxon>
        <taxon>Embryophyta</taxon>
        <taxon>Tracheophyta</taxon>
        <taxon>Spermatophyta</taxon>
        <taxon>Magnoliopsida</taxon>
        <taxon>eudicotyledons</taxon>
        <taxon>Gunneridae</taxon>
        <taxon>Pentapetalae</taxon>
        <taxon>rosids</taxon>
        <taxon>fabids</taxon>
        <taxon>Rosales</taxon>
        <taxon>Cannabaceae</taxon>
        <taxon>Parasponia</taxon>
    </lineage>
</organism>
<dbReference type="Proteomes" id="UP000237105">
    <property type="component" value="Unassembled WGS sequence"/>
</dbReference>
<gene>
    <name evidence="3" type="ORF">PanWU01x14_076640</name>
</gene>
<evidence type="ECO:0000313" key="4">
    <source>
        <dbReference type="Proteomes" id="UP000237105"/>
    </source>
</evidence>
<dbReference type="PANTHER" id="PTHR33237">
    <property type="entry name" value="F2P16.13 PROTEIN-RELATED"/>
    <property type="match status" value="1"/>
</dbReference>
<dbReference type="AlphaFoldDB" id="A0A2P5DCC4"/>
<feature type="transmembrane region" description="Helical" evidence="2">
    <location>
        <begin position="20"/>
        <end position="42"/>
    </location>
</feature>
<dbReference type="OrthoDB" id="1874222at2759"/>
<dbReference type="EMBL" id="JXTB01000047">
    <property type="protein sequence ID" value="PON70954.1"/>
    <property type="molecule type" value="Genomic_DNA"/>
</dbReference>